<evidence type="ECO:0000256" key="1">
    <source>
        <dbReference type="ARBA" id="ARBA00023157"/>
    </source>
</evidence>
<dbReference type="OrthoDB" id="10263751at2759"/>
<dbReference type="eggNOG" id="KOG0908">
    <property type="taxonomic scope" value="Eukaryota"/>
</dbReference>
<feature type="domain" description="PITH" evidence="3">
    <location>
        <begin position="113"/>
        <end position="285"/>
    </location>
</feature>
<dbReference type="InterPro" id="IPR036249">
    <property type="entry name" value="Thioredoxin-like_sf"/>
</dbReference>
<dbReference type="CDD" id="cd02947">
    <property type="entry name" value="TRX_family"/>
    <property type="match status" value="1"/>
</dbReference>
<dbReference type="Gene3D" id="3.40.30.10">
    <property type="entry name" value="Glutaredoxin"/>
    <property type="match status" value="1"/>
</dbReference>
<dbReference type="HOGENOM" id="CLU_072377_0_0_1"/>
<dbReference type="Pfam" id="PF00085">
    <property type="entry name" value="Thioredoxin"/>
    <property type="match status" value="1"/>
</dbReference>
<dbReference type="AlphaFoldDB" id="G7E6T8"/>
<dbReference type="PRINTS" id="PR00421">
    <property type="entry name" value="THIOREDOXIN"/>
</dbReference>
<dbReference type="InterPro" id="IPR013766">
    <property type="entry name" value="Thioredoxin_domain"/>
</dbReference>
<evidence type="ECO:0000259" key="3">
    <source>
        <dbReference type="PROSITE" id="PS51532"/>
    </source>
</evidence>
<dbReference type="GO" id="GO:0005737">
    <property type="term" value="C:cytoplasm"/>
    <property type="evidence" value="ECO:0007669"/>
    <property type="project" value="UniProtKB-ARBA"/>
</dbReference>
<evidence type="ECO:0000313" key="4">
    <source>
        <dbReference type="EMBL" id="GAA98548.1"/>
    </source>
</evidence>
<dbReference type="PANTHER" id="PTHR46115">
    <property type="entry name" value="THIOREDOXIN-LIKE PROTEIN 1"/>
    <property type="match status" value="1"/>
</dbReference>
<dbReference type="PROSITE" id="PS51532">
    <property type="entry name" value="PITH"/>
    <property type="match status" value="1"/>
</dbReference>
<dbReference type="EMBL" id="BABT02000153">
    <property type="protein sequence ID" value="GAA98548.1"/>
    <property type="molecule type" value="Genomic_DNA"/>
</dbReference>
<protein>
    <recommendedName>
        <fullName evidence="6">PITH domain-containing protein</fullName>
    </recommendedName>
</protein>
<dbReference type="PROSITE" id="PS00194">
    <property type="entry name" value="THIOREDOXIN_1"/>
    <property type="match status" value="1"/>
</dbReference>
<dbReference type="InterPro" id="IPR010400">
    <property type="entry name" value="PITH_dom"/>
</dbReference>
<reference evidence="4 5" key="2">
    <citation type="journal article" date="2012" name="Open Biol.">
        <title>Characteristics of nucleosomes and linker DNA regions on the genome of the basidiomycete Mixia osmundae revealed by mono- and dinucleosome mapping.</title>
        <authorList>
            <person name="Nishida H."/>
            <person name="Kondo S."/>
            <person name="Matsumoto T."/>
            <person name="Suzuki Y."/>
            <person name="Yoshikawa H."/>
            <person name="Taylor T.D."/>
            <person name="Sugiyama J."/>
        </authorList>
    </citation>
    <scope>NUCLEOTIDE SEQUENCE [LARGE SCALE GENOMIC DNA]</scope>
    <source>
        <strain evidence="5">CBS 9802 / IAM 14324 / JCM 22182 / KY 12970</strain>
    </source>
</reference>
<feature type="domain" description="Thioredoxin" evidence="2">
    <location>
        <begin position="1"/>
        <end position="107"/>
    </location>
</feature>
<evidence type="ECO:0008006" key="6">
    <source>
        <dbReference type="Google" id="ProtNLM"/>
    </source>
</evidence>
<dbReference type="Proteomes" id="UP000009131">
    <property type="component" value="Unassembled WGS sequence"/>
</dbReference>
<keyword evidence="5" id="KW-1185">Reference proteome</keyword>
<dbReference type="STRING" id="764103.G7E6T8"/>
<dbReference type="Pfam" id="PF06201">
    <property type="entry name" value="PITH"/>
    <property type="match status" value="1"/>
</dbReference>
<dbReference type="FunCoup" id="G7E6T8">
    <property type="interactions" value="559"/>
</dbReference>
<evidence type="ECO:0000313" key="5">
    <source>
        <dbReference type="Proteomes" id="UP000009131"/>
    </source>
</evidence>
<accession>G7E6T8</accession>
<comment type="caution">
    <text evidence="4">The sequence shown here is derived from an EMBL/GenBank/DDBJ whole genome shotgun (WGS) entry which is preliminary data.</text>
</comment>
<dbReference type="InterPro" id="IPR017937">
    <property type="entry name" value="Thioredoxin_CS"/>
</dbReference>
<keyword evidence="1" id="KW-1015">Disulfide bond</keyword>
<sequence length="286" mass="30910">MSITLLPTKEAYDNLVRSKSDSVIIIDFHATWCGPCKMIAPAYQQLAHQYPLAIFTKCDVDANRTLAQAFRVSAMPTFVITRHGATLSTVRGADRAGLESAIKAALATAAAGPSASGSGSADSLMSNIDAGQASCLNIDTKCSLRSFVAREKDRYIESDADEQLLLHLPMTRTTKIRAIKLTTASEHASKAPKEIKLFVNRPELGFDDAENEEGAQSIELTEAQASGKEEIELRFVRFANVTHLSIFVSSNQGNEDTTLISSLDILGTPEGSTAMDVASLRKQQQE</sequence>
<dbReference type="OMA" id="TAKDWVE"/>
<dbReference type="RefSeq" id="XP_014567632.1">
    <property type="nucleotide sequence ID" value="XM_014712146.1"/>
</dbReference>
<name>G7E6T8_MIXOS</name>
<dbReference type="InterPro" id="IPR037047">
    <property type="entry name" value="PITH_dom_sf"/>
</dbReference>
<dbReference type="SUPFAM" id="SSF49785">
    <property type="entry name" value="Galactose-binding domain-like"/>
    <property type="match status" value="1"/>
</dbReference>
<dbReference type="PROSITE" id="PS51352">
    <property type="entry name" value="THIOREDOXIN_2"/>
    <property type="match status" value="1"/>
</dbReference>
<dbReference type="Gene3D" id="2.60.120.470">
    <property type="entry name" value="PITH domain"/>
    <property type="match status" value="1"/>
</dbReference>
<reference evidence="4 5" key="1">
    <citation type="journal article" date="2011" name="J. Gen. Appl. Microbiol.">
        <title>Draft genome sequencing of the enigmatic basidiomycete Mixia osmundae.</title>
        <authorList>
            <person name="Nishida H."/>
            <person name="Nagatsuka Y."/>
            <person name="Sugiyama J."/>
        </authorList>
    </citation>
    <scope>NUCLEOTIDE SEQUENCE [LARGE SCALE GENOMIC DNA]</scope>
    <source>
        <strain evidence="5">CBS 9802 / IAM 14324 / JCM 22182 / KY 12970</strain>
    </source>
</reference>
<gene>
    <name evidence="4" type="primary">Mo05235</name>
    <name evidence="4" type="ORF">E5Q_05235</name>
</gene>
<dbReference type="InterPro" id="IPR008979">
    <property type="entry name" value="Galactose-bd-like_sf"/>
</dbReference>
<dbReference type="SUPFAM" id="SSF52833">
    <property type="entry name" value="Thioredoxin-like"/>
    <property type="match status" value="1"/>
</dbReference>
<dbReference type="InParanoid" id="G7E6T8"/>
<organism evidence="4 5">
    <name type="scientific">Mixia osmundae (strain CBS 9802 / IAM 14324 / JCM 22182 / KY 12970)</name>
    <dbReference type="NCBI Taxonomy" id="764103"/>
    <lineage>
        <taxon>Eukaryota</taxon>
        <taxon>Fungi</taxon>
        <taxon>Dikarya</taxon>
        <taxon>Basidiomycota</taxon>
        <taxon>Pucciniomycotina</taxon>
        <taxon>Mixiomycetes</taxon>
        <taxon>Mixiales</taxon>
        <taxon>Mixiaceae</taxon>
        <taxon>Mixia</taxon>
    </lineage>
</organism>
<evidence type="ECO:0000259" key="2">
    <source>
        <dbReference type="PROSITE" id="PS51352"/>
    </source>
</evidence>
<proteinExistence type="predicted"/>